<sequence>MSAQNICRNLLFLKEDYLEVILVQHLPRILKLGHRNLRVFLRLFHLYNLISTSTTPRVILKISRLLRLQGVKEGMDVVAVVWDLAAVILDKEEAIKEKEKSLAKLIQFLKLTVPMKTLAEVLLMIWFLFHILGHVFCLILVHLIHSYLCYLFNFWG</sequence>
<comment type="caution">
    <text evidence="2">The sequence shown here is derived from an EMBL/GenBank/DDBJ whole genome shotgun (WGS) entry which is preliminary data.</text>
</comment>
<evidence type="ECO:0000313" key="3">
    <source>
        <dbReference type="Proteomes" id="UP000237105"/>
    </source>
</evidence>
<name>A0A2P5AB20_PARAD</name>
<keyword evidence="1" id="KW-0812">Transmembrane</keyword>
<keyword evidence="3" id="KW-1185">Reference proteome</keyword>
<keyword evidence="1" id="KW-1133">Transmembrane helix</keyword>
<protein>
    <submittedName>
        <fullName evidence="2">Uncharacterized protein</fullName>
    </submittedName>
</protein>
<reference evidence="3" key="1">
    <citation type="submission" date="2016-06" db="EMBL/GenBank/DDBJ databases">
        <title>Parallel loss of symbiosis genes in relatives of nitrogen-fixing non-legume Parasponia.</title>
        <authorList>
            <person name="Van Velzen R."/>
            <person name="Holmer R."/>
            <person name="Bu F."/>
            <person name="Rutten L."/>
            <person name="Van Zeijl A."/>
            <person name="Liu W."/>
            <person name="Santuari L."/>
            <person name="Cao Q."/>
            <person name="Sharma T."/>
            <person name="Shen D."/>
            <person name="Roswanjaya Y."/>
            <person name="Wardhani T."/>
            <person name="Kalhor M.S."/>
            <person name="Jansen J."/>
            <person name="Van den Hoogen J."/>
            <person name="Gungor B."/>
            <person name="Hartog M."/>
            <person name="Hontelez J."/>
            <person name="Verver J."/>
            <person name="Yang W.-C."/>
            <person name="Schijlen E."/>
            <person name="Repin R."/>
            <person name="Schilthuizen M."/>
            <person name="Schranz E."/>
            <person name="Heidstra R."/>
            <person name="Miyata K."/>
            <person name="Fedorova E."/>
            <person name="Kohlen W."/>
            <person name="Bisseling T."/>
            <person name="Smit S."/>
            <person name="Geurts R."/>
        </authorList>
    </citation>
    <scope>NUCLEOTIDE SEQUENCE [LARGE SCALE GENOMIC DNA]</scope>
    <source>
        <strain evidence="3">cv. WU1-14</strain>
    </source>
</reference>
<feature type="transmembrane region" description="Helical" evidence="1">
    <location>
        <begin position="121"/>
        <end position="144"/>
    </location>
</feature>
<gene>
    <name evidence="2" type="ORF">PanWU01x14_350140</name>
</gene>
<dbReference type="Proteomes" id="UP000237105">
    <property type="component" value="Unassembled WGS sequence"/>
</dbReference>
<keyword evidence="1" id="KW-0472">Membrane</keyword>
<accession>A0A2P5AB20</accession>
<dbReference type="AlphaFoldDB" id="A0A2P5AB20"/>
<evidence type="ECO:0000256" key="1">
    <source>
        <dbReference type="SAM" id="Phobius"/>
    </source>
</evidence>
<proteinExistence type="predicted"/>
<organism evidence="2 3">
    <name type="scientific">Parasponia andersonii</name>
    <name type="common">Sponia andersonii</name>
    <dbReference type="NCBI Taxonomy" id="3476"/>
    <lineage>
        <taxon>Eukaryota</taxon>
        <taxon>Viridiplantae</taxon>
        <taxon>Streptophyta</taxon>
        <taxon>Embryophyta</taxon>
        <taxon>Tracheophyta</taxon>
        <taxon>Spermatophyta</taxon>
        <taxon>Magnoliopsida</taxon>
        <taxon>eudicotyledons</taxon>
        <taxon>Gunneridae</taxon>
        <taxon>Pentapetalae</taxon>
        <taxon>rosids</taxon>
        <taxon>fabids</taxon>
        <taxon>Rosales</taxon>
        <taxon>Cannabaceae</taxon>
        <taxon>Parasponia</taxon>
    </lineage>
</organism>
<evidence type="ECO:0000313" key="2">
    <source>
        <dbReference type="EMBL" id="PON33742.1"/>
    </source>
</evidence>
<dbReference type="EMBL" id="JXTB01000707">
    <property type="protein sequence ID" value="PON33742.1"/>
    <property type="molecule type" value="Genomic_DNA"/>
</dbReference>